<feature type="compositionally biased region" description="Gly residues" evidence="7">
    <location>
        <begin position="755"/>
        <end position="765"/>
    </location>
</feature>
<dbReference type="Pfam" id="PF00083">
    <property type="entry name" value="Sugar_tr"/>
    <property type="match status" value="1"/>
</dbReference>
<feature type="transmembrane region" description="Helical" evidence="8">
    <location>
        <begin position="552"/>
        <end position="574"/>
    </location>
</feature>
<keyword evidence="4 8" id="KW-0812">Transmembrane</keyword>
<feature type="transmembrane region" description="Helical" evidence="8">
    <location>
        <begin position="523"/>
        <end position="545"/>
    </location>
</feature>
<feature type="compositionally biased region" description="Basic and acidic residues" evidence="7">
    <location>
        <begin position="108"/>
        <end position="118"/>
    </location>
</feature>
<dbReference type="GO" id="GO:0016020">
    <property type="term" value="C:membrane"/>
    <property type="evidence" value="ECO:0007669"/>
    <property type="project" value="UniProtKB-SubCell"/>
</dbReference>
<evidence type="ECO:0000256" key="4">
    <source>
        <dbReference type="ARBA" id="ARBA00022692"/>
    </source>
</evidence>
<name>A0AAN7T448_9EURO</name>
<feature type="transmembrane region" description="Helical" evidence="8">
    <location>
        <begin position="237"/>
        <end position="254"/>
    </location>
</feature>
<evidence type="ECO:0000256" key="6">
    <source>
        <dbReference type="ARBA" id="ARBA00023136"/>
    </source>
</evidence>
<dbReference type="PROSITE" id="PS50850">
    <property type="entry name" value="MFS"/>
    <property type="match status" value="1"/>
</dbReference>
<dbReference type="InterPro" id="IPR036259">
    <property type="entry name" value="MFS_trans_sf"/>
</dbReference>
<evidence type="ECO:0000259" key="9">
    <source>
        <dbReference type="PROSITE" id="PS50850"/>
    </source>
</evidence>
<dbReference type="PRINTS" id="PR00171">
    <property type="entry name" value="SUGRTRNSPORT"/>
</dbReference>
<feature type="region of interest" description="Disordered" evidence="7">
    <location>
        <begin position="84"/>
        <end position="126"/>
    </location>
</feature>
<evidence type="ECO:0000256" key="3">
    <source>
        <dbReference type="ARBA" id="ARBA00022448"/>
    </source>
</evidence>
<dbReference type="NCBIfam" id="TIGR00879">
    <property type="entry name" value="SP"/>
    <property type="match status" value="1"/>
</dbReference>
<keyword evidence="3" id="KW-0813">Transport</keyword>
<keyword evidence="11" id="KW-1185">Reference proteome</keyword>
<gene>
    <name evidence="10" type="primary">HGT3</name>
    <name evidence="10" type="ORF">LTR05_003330</name>
</gene>
<dbReference type="AlphaFoldDB" id="A0AAN7T448"/>
<evidence type="ECO:0000256" key="5">
    <source>
        <dbReference type="ARBA" id="ARBA00022989"/>
    </source>
</evidence>
<dbReference type="FunFam" id="1.20.1250.20:FF:000119">
    <property type="entry name" value="MFS monosaccharide transporter, putative"/>
    <property type="match status" value="1"/>
</dbReference>
<dbReference type="PROSITE" id="PS00217">
    <property type="entry name" value="SUGAR_TRANSPORT_2"/>
    <property type="match status" value="1"/>
</dbReference>
<sequence length="792" mass="87375">MTNIEKVATCLSFANTLDLIRPRALSITVGIHLIQHARTDSGHFWEPTSVPCSGLLSTILWICLRFGGLSETALTAIIASKGKSSNPLHRRQRTNDEDEATVALTSAVEEKERSERQRSYSSATESDEFSLWSDTGDIAEELANDRDHPHIELDPLNSEGRPLNARGHGGGRGKKVVFEQQDYSRGEKKRSGIAKEDITIPSPPSRRISTAEKVLALIMAPSDPQTARSRGLVGKPLLYFTSVFVSLGVFLFGYDQGVMSGIITGSFFKDYFNQPTRAEIGTMVAILEVGAFISSLSVGRIGDIIGRRRTILYGSIVFFIGGMCQTFANGMPMMMLGRIIAGLGVGALSTIVPVYQSEISPPHNRGKLACIEFTGNVSGYAASVWVDYFCSYIDSDYAWRVPLLMQCVMGALLGLGSLVICESPRWLLDNDHDEEGIIVIANLYGKGDIHNDKARQEYREIKMNVLLQRQEGERSYSDMFKRYYKRVFIAMSAQAFAQLNGINVISYYAPLVFESAGWRGRQAILMTGINAFSYLASTVPPWYLVDKWGRRPILLSGAVAMIISLSLISYFLFIDIAWTPTLVVVFVMVYNAAFGASWGPIPWLYPPEILPLSIRAKGASLSTASNWAFNWLVGEMTPVLQEVIKWRLYLLHAFFCAVSFVLVWFLYPETANVRLEDMNALFGDATTAMPTPVSQAERGSLMGIGSPSSIDIRRGSPRPGQFSADDAIPGLDIDPPALEVDADGKPIQSSRGRSENGGEGLGGWIGRMVSRTRNRERSDSNRGQYGRIQDDD</sequence>
<evidence type="ECO:0000256" key="7">
    <source>
        <dbReference type="SAM" id="MobiDB-lite"/>
    </source>
</evidence>
<comment type="subcellular location">
    <subcellularLocation>
        <location evidence="1">Membrane</location>
        <topology evidence="1">Multi-pass membrane protein</topology>
    </subcellularLocation>
</comment>
<organism evidence="10 11">
    <name type="scientific">Lithohypha guttulata</name>
    <dbReference type="NCBI Taxonomy" id="1690604"/>
    <lineage>
        <taxon>Eukaryota</taxon>
        <taxon>Fungi</taxon>
        <taxon>Dikarya</taxon>
        <taxon>Ascomycota</taxon>
        <taxon>Pezizomycotina</taxon>
        <taxon>Eurotiomycetes</taxon>
        <taxon>Chaetothyriomycetidae</taxon>
        <taxon>Chaetothyriales</taxon>
        <taxon>Trichomeriaceae</taxon>
        <taxon>Lithohypha</taxon>
    </lineage>
</organism>
<feature type="transmembrane region" description="Helical" evidence="8">
    <location>
        <begin position="648"/>
        <end position="667"/>
    </location>
</feature>
<dbReference type="InterPro" id="IPR005828">
    <property type="entry name" value="MFS_sugar_transport-like"/>
</dbReference>
<dbReference type="PANTHER" id="PTHR48022:SF73">
    <property type="entry name" value="METABOLITE TRANSPORT PROTEIN YDL199C-RELATED"/>
    <property type="match status" value="1"/>
</dbReference>
<feature type="transmembrane region" description="Helical" evidence="8">
    <location>
        <begin position="280"/>
        <end position="298"/>
    </location>
</feature>
<dbReference type="InterPro" id="IPR005829">
    <property type="entry name" value="Sugar_transporter_CS"/>
</dbReference>
<evidence type="ECO:0000313" key="11">
    <source>
        <dbReference type="Proteomes" id="UP001309876"/>
    </source>
</evidence>
<dbReference type="Gene3D" id="1.20.1250.20">
    <property type="entry name" value="MFS general substrate transporter like domains"/>
    <property type="match status" value="1"/>
</dbReference>
<protein>
    <submittedName>
        <fullName evidence="10">Ribulose bisphosphate carboxylase large chain</fullName>
    </submittedName>
</protein>
<dbReference type="InterPro" id="IPR020846">
    <property type="entry name" value="MFS_dom"/>
</dbReference>
<keyword evidence="5 8" id="KW-1133">Transmembrane helix</keyword>
<keyword evidence="6 8" id="KW-0472">Membrane</keyword>
<feature type="region of interest" description="Disordered" evidence="7">
    <location>
        <begin position="707"/>
        <end position="792"/>
    </location>
</feature>
<feature type="domain" description="Major facilitator superfamily (MFS) profile" evidence="9">
    <location>
        <begin position="241"/>
        <end position="671"/>
    </location>
</feature>
<dbReference type="InterPro" id="IPR003663">
    <property type="entry name" value="Sugar/inositol_transpt"/>
</dbReference>
<feature type="region of interest" description="Disordered" evidence="7">
    <location>
        <begin position="151"/>
        <end position="173"/>
    </location>
</feature>
<dbReference type="PANTHER" id="PTHR48022">
    <property type="entry name" value="PLASTIDIC GLUCOSE TRANSPORTER 4"/>
    <property type="match status" value="1"/>
</dbReference>
<dbReference type="SUPFAM" id="SSF103473">
    <property type="entry name" value="MFS general substrate transporter"/>
    <property type="match status" value="1"/>
</dbReference>
<dbReference type="Proteomes" id="UP001309876">
    <property type="component" value="Unassembled WGS sequence"/>
</dbReference>
<dbReference type="GO" id="GO:0005351">
    <property type="term" value="F:carbohydrate:proton symporter activity"/>
    <property type="evidence" value="ECO:0007669"/>
    <property type="project" value="TreeGrafter"/>
</dbReference>
<comment type="similarity">
    <text evidence="2">Belongs to the major facilitator superfamily. Sugar transporter (TC 2.A.1.1) family.</text>
</comment>
<evidence type="ECO:0000256" key="1">
    <source>
        <dbReference type="ARBA" id="ARBA00004141"/>
    </source>
</evidence>
<dbReference type="InterPro" id="IPR050360">
    <property type="entry name" value="MFS_Sugar_Transporters"/>
</dbReference>
<feature type="transmembrane region" description="Helical" evidence="8">
    <location>
        <begin position="487"/>
        <end position="511"/>
    </location>
</feature>
<comment type="caution">
    <text evidence="10">The sequence shown here is derived from an EMBL/GenBank/DDBJ whole genome shotgun (WGS) entry which is preliminary data.</text>
</comment>
<feature type="transmembrane region" description="Helical" evidence="8">
    <location>
        <begin position="310"/>
        <end position="328"/>
    </location>
</feature>
<reference evidence="10 11" key="1">
    <citation type="submission" date="2023-08" db="EMBL/GenBank/DDBJ databases">
        <title>Black Yeasts Isolated from many extreme environments.</title>
        <authorList>
            <person name="Coleine C."/>
            <person name="Stajich J.E."/>
            <person name="Selbmann L."/>
        </authorList>
    </citation>
    <scope>NUCLEOTIDE SEQUENCE [LARGE SCALE GENOMIC DNA]</scope>
    <source>
        <strain evidence="10 11">CCFEE 5910</strain>
    </source>
</reference>
<evidence type="ECO:0000256" key="2">
    <source>
        <dbReference type="ARBA" id="ARBA00010992"/>
    </source>
</evidence>
<evidence type="ECO:0000313" key="10">
    <source>
        <dbReference type="EMBL" id="KAK5089106.1"/>
    </source>
</evidence>
<proteinExistence type="inferred from homology"/>
<feature type="transmembrane region" description="Helical" evidence="8">
    <location>
        <begin position="580"/>
        <end position="605"/>
    </location>
</feature>
<evidence type="ECO:0000256" key="8">
    <source>
        <dbReference type="SAM" id="Phobius"/>
    </source>
</evidence>
<accession>A0AAN7T448</accession>
<dbReference type="EMBL" id="JAVRRJ010000002">
    <property type="protein sequence ID" value="KAK5089106.1"/>
    <property type="molecule type" value="Genomic_DNA"/>
</dbReference>